<dbReference type="RefSeq" id="WP_129188053.1">
    <property type="nucleotide sequence ID" value="NZ_CP035491.1"/>
</dbReference>
<accession>A0A4P6FNT5</accession>
<protein>
    <submittedName>
        <fullName evidence="2">Uncharacterized protein</fullName>
    </submittedName>
</protein>
<sequence length="131" mass="13649">MEPVISVEPEQVFGDVTKLVRSLESLPSTQQCMATPTGDSVARFAGSYDDLAERLGSTVDATRRAIQKVGGQIREAVVSLAAQDEALKAEADAVVGMLDSVLPPQPVTVAPRAADQTAPSQSKPVGGSTAW</sequence>
<proteinExistence type="predicted"/>
<name>A0A4P6FNT5_9MICO</name>
<dbReference type="KEGG" id="agf:ET445_01100"/>
<dbReference type="AlphaFoldDB" id="A0A4P6FNT5"/>
<gene>
    <name evidence="2" type="ORF">ET445_01100</name>
</gene>
<evidence type="ECO:0000313" key="3">
    <source>
        <dbReference type="Proteomes" id="UP000291259"/>
    </source>
</evidence>
<organism evidence="2 3">
    <name type="scientific">Agromyces protaetiae</name>
    <dbReference type="NCBI Taxonomy" id="2509455"/>
    <lineage>
        <taxon>Bacteria</taxon>
        <taxon>Bacillati</taxon>
        <taxon>Actinomycetota</taxon>
        <taxon>Actinomycetes</taxon>
        <taxon>Micrococcales</taxon>
        <taxon>Microbacteriaceae</taxon>
        <taxon>Agromyces</taxon>
    </lineage>
</organism>
<keyword evidence="3" id="KW-1185">Reference proteome</keyword>
<evidence type="ECO:0000256" key="1">
    <source>
        <dbReference type="SAM" id="MobiDB-lite"/>
    </source>
</evidence>
<dbReference type="EMBL" id="CP035491">
    <property type="protein sequence ID" value="QAY72138.1"/>
    <property type="molecule type" value="Genomic_DNA"/>
</dbReference>
<reference evidence="2 3" key="1">
    <citation type="submission" date="2019-01" db="EMBL/GenBank/DDBJ databases">
        <title>Genome sequencing of strain FW100M-8.</title>
        <authorList>
            <person name="Heo J."/>
            <person name="Kim S.-J."/>
            <person name="Kim J.-S."/>
            <person name="Hong S.-B."/>
            <person name="Kwon S.-W."/>
        </authorList>
    </citation>
    <scope>NUCLEOTIDE SEQUENCE [LARGE SCALE GENOMIC DNA]</scope>
    <source>
        <strain evidence="2 3">FW100M-8</strain>
    </source>
</reference>
<feature type="region of interest" description="Disordered" evidence="1">
    <location>
        <begin position="107"/>
        <end position="131"/>
    </location>
</feature>
<evidence type="ECO:0000313" key="2">
    <source>
        <dbReference type="EMBL" id="QAY72138.1"/>
    </source>
</evidence>
<dbReference type="Proteomes" id="UP000291259">
    <property type="component" value="Chromosome"/>
</dbReference>